<dbReference type="AlphaFoldDB" id="A0A1J5QWE4"/>
<evidence type="ECO:0000313" key="1">
    <source>
        <dbReference type="EMBL" id="OIQ87856.1"/>
    </source>
</evidence>
<proteinExistence type="predicted"/>
<comment type="caution">
    <text evidence="1">The sequence shown here is derived from an EMBL/GenBank/DDBJ whole genome shotgun (WGS) entry which is preliminary data.</text>
</comment>
<accession>A0A1J5QWE4</accession>
<sequence length="60" mass="6896">MFEVLSTPAHIREWWNVETGWREKGWGVAQLEAEHHAHVIGWDLSIARLGDYLARVVSPS</sequence>
<organism evidence="1">
    <name type="scientific">mine drainage metagenome</name>
    <dbReference type="NCBI Taxonomy" id="410659"/>
    <lineage>
        <taxon>unclassified sequences</taxon>
        <taxon>metagenomes</taxon>
        <taxon>ecological metagenomes</taxon>
    </lineage>
</organism>
<dbReference type="EMBL" id="MLJW01000400">
    <property type="protein sequence ID" value="OIQ87856.1"/>
    <property type="molecule type" value="Genomic_DNA"/>
</dbReference>
<reference evidence="1" key="1">
    <citation type="submission" date="2016-10" db="EMBL/GenBank/DDBJ databases">
        <title>Sequence of Gallionella enrichment culture.</title>
        <authorList>
            <person name="Poehlein A."/>
            <person name="Muehling M."/>
            <person name="Daniel R."/>
        </authorList>
    </citation>
    <scope>NUCLEOTIDE SEQUENCE</scope>
</reference>
<gene>
    <name evidence="1" type="ORF">GALL_302590</name>
</gene>
<name>A0A1J5QWE4_9ZZZZ</name>
<protein>
    <submittedName>
        <fullName evidence="1">Uncharacterized protein</fullName>
    </submittedName>
</protein>